<evidence type="ECO:0000313" key="1">
    <source>
        <dbReference type="EMBL" id="CAK7325927.1"/>
    </source>
</evidence>
<comment type="caution">
    <text evidence="1">The sequence shown here is derived from an EMBL/GenBank/DDBJ whole genome shotgun (WGS) entry which is preliminary data.</text>
</comment>
<organism evidence="1 2">
    <name type="scientific">Dovyalis caffra</name>
    <dbReference type="NCBI Taxonomy" id="77055"/>
    <lineage>
        <taxon>Eukaryota</taxon>
        <taxon>Viridiplantae</taxon>
        <taxon>Streptophyta</taxon>
        <taxon>Embryophyta</taxon>
        <taxon>Tracheophyta</taxon>
        <taxon>Spermatophyta</taxon>
        <taxon>Magnoliopsida</taxon>
        <taxon>eudicotyledons</taxon>
        <taxon>Gunneridae</taxon>
        <taxon>Pentapetalae</taxon>
        <taxon>rosids</taxon>
        <taxon>fabids</taxon>
        <taxon>Malpighiales</taxon>
        <taxon>Salicaceae</taxon>
        <taxon>Flacourtieae</taxon>
        <taxon>Dovyalis</taxon>
    </lineage>
</organism>
<proteinExistence type="predicted"/>
<dbReference type="EMBL" id="CAWUPB010000850">
    <property type="protein sequence ID" value="CAK7325927.1"/>
    <property type="molecule type" value="Genomic_DNA"/>
</dbReference>
<name>A0AAV1QZA9_9ROSI</name>
<dbReference type="Proteomes" id="UP001314170">
    <property type="component" value="Unassembled WGS sequence"/>
</dbReference>
<accession>A0AAV1QZA9</accession>
<evidence type="ECO:0000313" key="2">
    <source>
        <dbReference type="Proteomes" id="UP001314170"/>
    </source>
</evidence>
<protein>
    <submittedName>
        <fullName evidence="1">Uncharacterized protein</fullName>
    </submittedName>
</protein>
<dbReference type="AlphaFoldDB" id="A0AAV1QZA9"/>
<gene>
    <name evidence="1" type="ORF">DCAF_LOCUS3620</name>
</gene>
<sequence>MSEFLLGTLAIEQLLGGGDDQNVNNCSTVTYADKMVDRIGSASMKPKIFLGALGCPDIINKAPKVACLGEK</sequence>
<reference evidence="1 2" key="1">
    <citation type="submission" date="2024-01" db="EMBL/GenBank/DDBJ databases">
        <authorList>
            <person name="Waweru B."/>
        </authorList>
    </citation>
    <scope>NUCLEOTIDE SEQUENCE [LARGE SCALE GENOMIC DNA]</scope>
</reference>
<keyword evidence="2" id="KW-1185">Reference proteome</keyword>